<evidence type="ECO:0000313" key="3">
    <source>
        <dbReference type="EMBL" id="CEM05284.1"/>
    </source>
</evidence>
<reference evidence="3 4" key="1">
    <citation type="submission" date="2014-11" db="EMBL/GenBank/DDBJ databases">
        <authorList>
            <person name="Zhu J."/>
            <person name="Qi W."/>
            <person name="Song R."/>
        </authorList>
    </citation>
    <scope>NUCLEOTIDE SEQUENCE [LARGE SCALE GENOMIC DNA]</scope>
</reference>
<dbReference type="PROSITE" id="PS50231">
    <property type="entry name" value="RICIN_B_LECTIN"/>
    <property type="match status" value="1"/>
</dbReference>
<dbReference type="InParanoid" id="A0A0G4F174"/>
<dbReference type="InterPro" id="IPR035992">
    <property type="entry name" value="Ricin_B-like_lectins"/>
</dbReference>
<dbReference type="VEuPathDB" id="CryptoDB:Vbra_14219"/>
<proteinExistence type="predicted"/>
<keyword evidence="1" id="KW-0732">Signal</keyword>
<dbReference type="EMBL" id="CDMY01000356">
    <property type="protein sequence ID" value="CEM05284.1"/>
    <property type="molecule type" value="Genomic_DNA"/>
</dbReference>
<sequence>MLRLLASLLAIAAIAATADAERSVGKYTLEVEHSGQCLQISSDGDEKPVRQNPQACSGDDKGAVWELVQKRSGRGFSYKLKVTPGQVTTCLAVLKGSTRDKAAVVHEKACNGANSDWKLERKGDGFILRAVHSGQCLHVKDASQKNNFVVLQGSECDGDHFIWKLKRQRR</sequence>
<dbReference type="PhylomeDB" id="A0A0G4F174"/>
<dbReference type="InterPro" id="IPR000772">
    <property type="entry name" value="Ricin_B_lectin"/>
</dbReference>
<gene>
    <name evidence="3" type="ORF">Vbra_14219</name>
</gene>
<dbReference type="AlphaFoldDB" id="A0A0G4F174"/>
<dbReference type="Gene3D" id="2.80.10.50">
    <property type="match status" value="1"/>
</dbReference>
<organism evidence="3 4">
    <name type="scientific">Vitrella brassicaformis (strain CCMP3155)</name>
    <dbReference type="NCBI Taxonomy" id="1169540"/>
    <lineage>
        <taxon>Eukaryota</taxon>
        <taxon>Sar</taxon>
        <taxon>Alveolata</taxon>
        <taxon>Colpodellida</taxon>
        <taxon>Vitrellaceae</taxon>
        <taxon>Vitrella</taxon>
    </lineage>
</organism>
<feature type="signal peptide" evidence="1">
    <location>
        <begin position="1"/>
        <end position="20"/>
    </location>
</feature>
<feature type="domain" description="Ricin B lectin" evidence="2">
    <location>
        <begin position="65"/>
        <end position="149"/>
    </location>
</feature>
<evidence type="ECO:0000259" key="2">
    <source>
        <dbReference type="Pfam" id="PF14200"/>
    </source>
</evidence>
<dbReference type="SUPFAM" id="SSF50370">
    <property type="entry name" value="Ricin B-like lectins"/>
    <property type="match status" value="1"/>
</dbReference>
<feature type="chain" id="PRO_5005188464" description="Ricin B lectin domain-containing protein" evidence="1">
    <location>
        <begin position="21"/>
        <end position="170"/>
    </location>
</feature>
<evidence type="ECO:0000313" key="4">
    <source>
        <dbReference type="Proteomes" id="UP000041254"/>
    </source>
</evidence>
<dbReference type="Proteomes" id="UP000041254">
    <property type="component" value="Unassembled WGS sequence"/>
</dbReference>
<dbReference type="Pfam" id="PF14200">
    <property type="entry name" value="RicinB_lectin_2"/>
    <property type="match status" value="1"/>
</dbReference>
<protein>
    <recommendedName>
        <fullName evidence="2">Ricin B lectin domain-containing protein</fullName>
    </recommendedName>
</protein>
<keyword evidence="4" id="KW-1185">Reference proteome</keyword>
<name>A0A0G4F174_VITBC</name>
<evidence type="ECO:0000256" key="1">
    <source>
        <dbReference type="SAM" id="SignalP"/>
    </source>
</evidence>
<dbReference type="CDD" id="cd00161">
    <property type="entry name" value="beta-trefoil_Ricin-like"/>
    <property type="match status" value="1"/>
</dbReference>
<accession>A0A0G4F174</accession>